<dbReference type="InterPro" id="IPR050238">
    <property type="entry name" value="DNA_Rep/Repair_Clamp_Loader"/>
</dbReference>
<dbReference type="Proteomes" id="UP000887043">
    <property type="component" value="Unassembled WGS sequence"/>
</dbReference>
<name>A0AA37I305_SEGBR</name>
<dbReference type="GO" id="GO:0006261">
    <property type="term" value="P:DNA-templated DNA replication"/>
    <property type="evidence" value="ECO:0007669"/>
    <property type="project" value="TreeGrafter"/>
</dbReference>
<accession>A0AA37I305</accession>
<proteinExistence type="predicted"/>
<protein>
    <submittedName>
        <fullName evidence="1">DNA polymerase III subunit delta</fullName>
    </submittedName>
</protein>
<dbReference type="PANTHER" id="PTHR11669:SF8">
    <property type="entry name" value="DNA POLYMERASE III SUBUNIT DELTA"/>
    <property type="match status" value="1"/>
</dbReference>
<organism evidence="1 2">
    <name type="scientific">Segatella bryantii</name>
    <name type="common">Prevotella bryantii</name>
    <dbReference type="NCBI Taxonomy" id="77095"/>
    <lineage>
        <taxon>Bacteria</taxon>
        <taxon>Pseudomonadati</taxon>
        <taxon>Bacteroidota</taxon>
        <taxon>Bacteroidia</taxon>
        <taxon>Bacteroidales</taxon>
        <taxon>Prevotellaceae</taxon>
        <taxon>Segatella</taxon>
    </lineage>
</organism>
<dbReference type="Pfam" id="PF13177">
    <property type="entry name" value="DNA_pol3_delta2"/>
    <property type="match status" value="2"/>
</dbReference>
<comment type="caution">
    <text evidence="1">The sequence shown here is derived from an EMBL/GenBank/DDBJ whole genome shotgun (WGS) entry which is preliminary data.</text>
</comment>
<dbReference type="PANTHER" id="PTHR11669">
    <property type="entry name" value="REPLICATION FACTOR C / DNA POLYMERASE III GAMMA-TAU SUBUNIT"/>
    <property type="match status" value="1"/>
</dbReference>
<reference evidence="1" key="1">
    <citation type="submission" date="2021-08" db="EMBL/GenBank/DDBJ databases">
        <title>Prevotella lacticifex sp. nov., isolated from rumen of cow.</title>
        <authorList>
            <person name="Shinkai T."/>
            <person name="Ikeyama N."/>
            <person name="Kumagai M."/>
            <person name="Ohmori H."/>
            <person name="Sakamoto M."/>
            <person name="Ohkuma M."/>
            <person name="Mitsumori M."/>
        </authorList>
    </citation>
    <scope>NUCLEOTIDE SEQUENCE</scope>
    <source>
        <strain evidence="1">DSM 11371</strain>
    </source>
</reference>
<dbReference type="EMBL" id="BPTR01000001">
    <property type="protein sequence ID" value="GJG28095.1"/>
    <property type="molecule type" value="Genomic_DNA"/>
</dbReference>
<sequence>MKFSEVIGQEEAAQHLLQLAEENRIPHAMLFCGPQGCGKMALALAFASHLLNDSPMLKKWEHPDLYFTYPTIKLPGMGADHQPISDDFAKPWHEMLLQGAYFTVNQWMQQMGATSQQAIITAAESDAIAKNLSLKSSQGGYKVSIIWLPERMNLTSANKLLKILEEPPHETVFILVSEEPEHLLETIRSRTQRFDFKKIHNDAIQQALIQQRGLDEDIARRVARVANGNWNKALEELDAGNENRQFLDMFIMLMRLAYMRNIHDLKKWSETISLFGREKQRRMLTYFMRMIRENFMFNFQQPDLNYMTQDEENFSKNFARFINEANVIDITELLERAHHDIGQNANAKIVFFDMALKMIVLLIRK</sequence>
<gene>
    <name evidence="1" type="ORF">PRRU23_17950</name>
</gene>
<evidence type="ECO:0000313" key="2">
    <source>
        <dbReference type="Proteomes" id="UP000887043"/>
    </source>
</evidence>
<dbReference type="InterPro" id="IPR027417">
    <property type="entry name" value="P-loop_NTPase"/>
</dbReference>
<dbReference type="RefSeq" id="WP_006283582.1">
    <property type="nucleotide sequence ID" value="NZ_BPTR01000001.1"/>
</dbReference>
<evidence type="ECO:0000313" key="1">
    <source>
        <dbReference type="EMBL" id="GJG28095.1"/>
    </source>
</evidence>
<dbReference type="SUPFAM" id="SSF52540">
    <property type="entry name" value="P-loop containing nucleoside triphosphate hydrolases"/>
    <property type="match status" value="1"/>
</dbReference>
<dbReference type="AlphaFoldDB" id="A0AA37I305"/>
<dbReference type="Gene3D" id="3.40.50.300">
    <property type="entry name" value="P-loop containing nucleotide triphosphate hydrolases"/>
    <property type="match status" value="1"/>
</dbReference>